<dbReference type="AlphaFoldDB" id="A0A9X2ZA39"/>
<comment type="caution">
    <text evidence="2">The sequence shown here is derived from an EMBL/GenBank/DDBJ whole genome shotgun (WGS) entry which is preliminary data.</text>
</comment>
<dbReference type="PANTHER" id="PTHR42305">
    <property type="entry name" value="MEMBRANE PROTEIN RV1733C-RELATED"/>
    <property type="match status" value="1"/>
</dbReference>
<evidence type="ECO:0000256" key="1">
    <source>
        <dbReference type="SAM" id="Phobius"/>
    </source>
</evidence>
<reference evidence="2" key="2">
    <citation type="journal article" date="2022" name="BMC Genomics">
        <title>Comparative genome analysis of mycobacteria focusing on tRNA and non-coding RNA.</title>
        <authorList>
            <person name="Behra P.R.K."/>
            <person name="Pettersson B.M.F."/>
            <person name="Ramesh M."/>
            <person name="Das S."/>
            <person name="Dasgupta S."/>
            <person name="Kirsebom L.A."/>
        </authorList>
    </citation>
    <scope>NUCLEOTIDE SEQUENCE</scope>
    <source>
        <strain evidence="2">DSM 44838</strain>
    </source>
</reference>
<proteinExistence type="predicted"/>
<evidence type="ECO:0000313" key="2">
    <source>
        <dbReference type="EMBL" id="MCV7424007.1"/>
    </source>
</evidence>
<evidence type="ECO:0000313" key="3">
    <source>
        <dbReference type="Proteomes" id="UP001141629"/>
    </source>
</evidence>
<gene>
    <name evidence="2" type="ORF">H7K45_25975</name>
</gene>
<evidence type="ECO:0008006" key="4">
    <source>
        <dbReference type="Google" id="ProtNLM"/>
    </source>
</evidence>
<dbReference type="Proteomes" id="UP001141629">
    <property type="component" value="Unassembled WGS sequence"/>
</dbReference>
<accession>A0A9X2ZA39</accession>
<keyword evidence="1" id="KW-0472">Membrane</keyword>
<keyword evidence="1" id="KW-1133">Transmembrane helix</keyword>
<dbReference type="EMBL" id="JACKVK010000013">
    <property type="protein sequence ID" value="MCV7424007.1"/>
    <property type="molecule type" value="Genomic_DNA"/>
</dbReference>
<dbReference type="InterPro" id="IPR039708">
    <property type="entry name" value="MT1774/Rv1733c-like"/>
</dbReference>
<keyword evidence="3" id="KW-1185">Reference proteome</keyword>
<feature type="transmembrane region" description="Helical" evidence="1">
    <location>
        <begin position="151"/>
        <end position="168"/>
    </location>
</feature>
<reference evidence="2" key="1">
    <citation type="submission" date="2020-07" db="EMBL/GenBank/DDBJ databases">
        <authorList>
            <person name="Pettersson B.M.F."/>
            <person name="Behra P.R.K."/>
            <person name="Ramesh M."/>
            <person name="Das S."/>
            <person name="Dasgupta S."/>
            <person name="Kirsebom L.A."/>
        </authorList>
    </citation>
    <scope>NUCLEOTIDE SEQUENCE</scope>
    <source>
        <strain evidence="2">DSM 44838</strain>
    </source>
</reference>
<sequence length="199" mass="22225">MMTSSAALRVRWLMGAMGRNRLVRASDRVEALSVLIILAAALFAIPMAQREGDEAYVERIQLIAAQQQSRHSVRAIAQTDSSSPSPRRSLSSVAVRVEWPEGQRRRSEVVTSPSFVKAGAPVTVWLDDTGSVVSAPDRPEDAKTVATSRAWGMWVGIVGFCTLVALVLRRRLDRHRTESWQREWTLLAYDDDGWANHDR</sequence>
<dbReference type="RefSeq" id="WP_263998987.1">
    <property type="nucleotide sequence ID" value="NZ_JACKVK010000013.1"/>
</dbReference>
<organism evidence="2 3">
    <name type="scientific">Mycobacterium yunnanensis</name>
    <dbReference type="NCBI Taxonomy" id="368477"/>
    <lineage>
        <taxon>Bacteria</taxon>
        <taxon>Bacillati</taxon>
        <taxon>Actinomycetota</taxon>
        <taxon>Actinomycetes</taxon>
        <taxon>Mycobacteriales</taxon>
        <taxon>Mycobacteriaceae</taxon>
        <taxon>Mycobacterium</taxon>
    </lineage>
</organism>
<keyword evidence="1" id="KW-0812">Transmembrane</keyword>
<dbReference type="PANTHER" id="PTHR42305:SF1">
    <property type="entry name" value="MEMBRANE PROTEIN RV1733C-RELATED"/>
    <property type="match status" value="1"/>
</dbReference>
<protein>
    <recommendedName>
        <fullName evidence="4">Transmembrane protein</fullName>
    </recommendedName>
</protein>
<name>A0A9X2ZA39_9MYCO</name>